<dbReference type="SUPFAM" id="SSF54919">
    <property type="entry name" value="Nucleoside diphosphate kinase, NDK"/>
    <property type="match status" value="2"/>
</dbReference>
<evidence type="ECO:0000259" key="2">
    <source>
        <dbReference type="SMART" id="SM00562"/>
    </source>
</evidence>
<dbReference type="SMART" id="SM00562">
    <property type="entry name" value="NDK"/>
    <property type="match status" value="1"/>
</dbReference>
<dbReference type="Proteomes" id="UP000663889">
    <property type="component" value="Unassembled WGS sequence"/>
</dbReference>
<accession>A0A813ZIP2</accession>
<evidence type="ECO:0000256" key="1">
    <source>
        <dbReference type="PROSITE-ProRule" id="PRU00706"/>
    </source>
</evidence>
<dbReference type="Gene3D" id="3.30.70.141">
    <property type="entry name" value="Nucleoside diphosphate kinase-like domain"/>
    <property type="match status" value="2"/>
</dbReference>
<name>A0A813ZIP2_9BILA</name>
<comment type="caution">
    <text evidence="3">The sequence shown here is derived from an EMBL/GenBank/DDBJ whole genome shotgun (WGS) entry which is preliminary data.</text>
</comment>
<proteinExistence type="inferred from homology"/>
<dbReference type="Pfam" id="PF00334">
    <property type="entry name" value="NDK"/>
    <property type="match status" value="2"/>
</dbReference>
<dbReference type="PROSITE" id="PS51374">
    <property type="entry name" value="NDPK_LIKE"/>
    <property type="match status" value="2"/>
</dbReference>
<sequence>MARRRQEIALQAEIETQEEWNEAINKDGLTVVDVYQQWAGPFVDIYQAYGGPCKAMEPKFRTIKNTLGDAILNFAIAKADTIDSLEKHRGRCEPCFLFYATGVLVDAVIGANAPELQRKIMLNLEEEKRILKEGGERREFIFQQIDQDEDEEVDPRLQRHRSSSVANAITSQQYTLAVIRPDAYADGKVDEIVETITQNGFKILVQEEHHLNEHDARELHRYKMNQEGYEEHIARMTSGPSVVLLLQKTDAKASTVDDLRELVNSDELLKTNVDYTPSTDNIHDELMLLLPHIARRPRTPEENLERTLAIIRPSALKLYKDAIIDRIRDSGFEVTRTLEIQLTRQQVEEFYASKKNEPYYEDIIQEMTRYK</sequence>
<dbReference type="InterPro" id="IPR036249">
    <property type="entry name" value="Thioredoxin-like_sf"/>
</dbReference>
<dbReference type="EMBL" id="CAJNOU010000174">
    <property type="protein sequence ID" value="CAF0900842.1"/>
    <property type="molecule type" value="Genomic_DNA"/>
</dbReference>
<evidence type="ECO:0000313" key="3">
    <source>
        <dbReference type="EMBL" id="CAF0900842.1"/>
    </source>
</evidence>
<dbReference type="InterPro" id="IPR051766">
    <property type="entry name" value="TXND_domain-containing"/>
</dbReference>
<dbReference type="PANTHER" id="PTHR46135">
    <property type="entry name" value="NME/NM23 FAMILY MEMBER 8"/>
    <property type="match status" value="1"/>
</dbReference>
<comment type="caution">
    <text evidence="1">Lacks conserved residue(s) required for the propagation of feature annotation.</text>
</comment>
<dbReference type="Pfam" id="PF00085">
    <property type="entry name" value="Thioredoxin"/>
    <property type="match status" value="1"/>
</dbReference>
<feature type="domain" description="Nucleoside diphosphate kinase-like" evidence="2">
    <location>
        <begin position="172"/>
        <end position="297"/>
    </location>
</feature>
<evidence type="ECO:0000313" key="4">
    <source>
        <dbReference type="Proteomes" id="UP000663889"/>
    </source>
</evidence>
<protein>
    <recommendedName>
        <fullName evidence="2">Nucleoside diphosphate kinase-like domain-containing protein</fullName>
    </recommendedName>
</protein>
<organism evidence="3 4">
    <name type="scientific">Rotaria sordida</name>
    <dbReference type="NCBI Taxonomy" id="392033"/>
    <lineage>
        <taxon>Eukaryota</taxon>
        <taxon>Metazoa</taxon>
        <taxon>Spiralia</taxon>
        <taxon>Gnathifera</taxon>
        <taxon>Rotifera</taxon>
        <taxon>Eurotatoria</taxon>
        <taxon>Bdelloidea</taxon>
        <taxon>Philodinida</taxon>
        <taxon>Philodinidae</taxon>
        <taxon>Rotaria</taxon>
    </lineage>
</organism>
<dbReference type="PANTHER" id="PTHR46135:SF3">
    <property type="entry name" value="NME_NM23 FAMILY MEMBER 8"/>
    <property type="match status" value="1"/>
</dbReference>
<gene>
    <name evidence="3" type="ORF">SEV965_LOCUS5627</name>
</gene>
<dbReference type="AlphaFoldDB" id="A0A813ZIP2"/>
<dbReference type="Gene3D" id="3.40.30.10">
    <property type="entry name" value="Glutaredoxin"/>
    <property type="match status" value="1"/>
</dbReference>
<dbReference type="InterPro" id="IPR034907">
    <property type="entry name" value="NDK-like_dom"/>
</dbReference>
<dbReference type="InterPro" id="IPR013766">
    <property type="entry name" value="Thioredoxin_domain"/>
</dbReference>
<reference evidence="3" key="1">
    <citation type="submission" date="2021-02" db="EMBL/GenBank/DDBJ databases">
        <authorList>
            <person name="Nowell W R."/>
        </authorList>
    </citation>
    <scope>NUCLEOTIDE SEQUENCE</scope>
</reference>
<comment type="similarity">
    <text evidence="1">Belongs to the NDK family.</text>
</comment>
<dbReference type="InterPro" id="IPR036850">
    <property type="entry name" value="NDK-like_dom_sf"/>
</dbReference>
<dbReference type="SUPFAM" id="SSF52833">
    <property type="entry name" value="Thioredoxin-like"/>
    <property type="match status" value="1"/>
</dbReference>